<feature type="signal peptide" evidence="1">
    <location>
        <begin position="1"/>
        <end position="23"/>
    </location>
</feature>
<keyword evidence="1" id="KW-0732">Signal</keyword>
<dbReference type="EMBL" id="CP021106">
    <property type="protein sequence ID" value="ARO88803.1"/>
    <property type="molecule type" value="Genomic_DNA"/>
</dbReference>
<evidence type="ECO:0000256" key="1">
    <source>
        <dbReference type="SAM" id="SignalP"/>
    </source>
</evidence>
<organism evidence="2 3">
    <name type="scientific">Nitrosospira lacus</name>
    <dbReference type="NCBI Taxonomy" id="1288494"/>
    <lineage>
        <taxon>Bacteria</taxon>
        <taxon>Pseudomonadati</taxon>
        <taxon>Pseudomonadota</taxon>
        <taxon>Betaproteobacteria</taxon>
        <taxon>Nitrosomonadales</taxon>
        <taxon>Nitrosomonadaceae</taxon>
        <taxon>Nitrosospira</taxon>
    </lineage>
</organism>
<dbReference type="KEGG" id="nlc:EBAPG3_014065"/>
<dbReference type="AlphaFoldDB" id="A0A1W6SSP1"/>
<sequence>MKTKIFALIALPLVMAYAAPSFAGKGEEIKWSQVPTIVQKTFSENMGGGKIEEITKETRTIDGKSVTLYEAKVRKPGPSGKKIEIEVDENGKLIELEDE</sequence>
<dbReference type="SUPFAM" id="SSF160574">
    <property type="entry name" value="BT0923-like"/>
    <property type="match status" value="1"/>
</dbReference>
<protein>
    <recommendedName>
        <fullName evidence="4">PepSY domain-containing protein</fullName>
    </recommendedName>
</protein>
<feature type="chain" id="PRO_5010881515" description="PepSY domain-containing protein" evidence="1">
    <location>
        <begin position="24"/>
        <end position="99"/>
    </location>
</feature>
<gene>
    <name evidence="2" type="ORF">EBAPG3_014065</name>
</gene>
<name>A0A1W6SSP1_9PROT</name>
<reference evidence="2 3" key="1">
    <citation type="journal article" date="2015" name="Int. J. Syst. Evol. Microbiol.">
        <title>Nitrosospira lacus sp. nov., a psychrotolerant, ammonia-oxidizing bacterium from sandy lake sediment.</title>
        <authorList>
            <person name="Urakawa H."/>
            <person name="Garcia J.C."/>
            <person name="Nielsen J.L."/>
            <person name="Le V.Q."/>
            <person name="Kozlowski J.A."/>
            <person name="Stein L.Y."/>
            <person name="Lim C.K."/>
            <person name="Pommerening-Roser A."/>
            <person name="Martens-Habbena W."/>
            <person name="Stahl D.A."/>
            <person name="Klotz M.G."/>
        </authorList>
    </citation>
    <scope>NUCLEOTIDE SEQUENCE [LARGE SCALE GENOMIC DNA]</scope>
    <source>
        <strain evidence="2 3">APG3</strain>
    </source>
</reference>
<evidence type="ECO:0000313" key="2">
    <source>
        <dbReference type="EMBL" id="ARO88803.1"/>
    </source>
</evidence>
<accession>A0A1W6SSP1</accession>
<evidence type="ECO:0000313" key="3">
    <source>
        <dbReference type="Proteomes" id="UP000012179"/>
    </source>
</evidence>
<dbReference type="OrthoDB" id="8563283at2"/>
<keyword evidence="3" id="KW-1185">Reference proteome</keyword>
<dbReference type="RefSeq" id="WP_040851022.1">
    <property type="nucleotide sequence ID" value="NZ_CP021106.3"/>
</dbReference>
<dbReference type="Gene3D" id="3.10.450.360">
    <property type="match status" value="1"/>
</dbReference>
<dbReference type="Proteomes" id="UP000012179">
    <property type="component" value="Chromosome"/>
</dbReference>
<proteinExistence type="predicted"/>
<evidence type="ECO:0008006" key="4">
    <source>
        <dbReference type="Google" id="ProtNLM"/>
    </source>
</evidence>